<dbReference type="PANTHER" id="PTHR31672:SF13">
    <property type="entry name" value="F-BOX PROTEIN CPR30-LIKE"/>
    <property type="match status" value="1"/>
</dbReference>
<evidence type="ECO:0000259" key="1">
    <source>
        <dbReference type="Pfam" id="PF00646"/>
    </source>
</evidence>
<evidence type="ECO:0008006" key="5">
    <source>
        <dbReference type="Google" id="ProtNLM"/>
    </source>
</evidence>
<dbReference type="InterPro" id="IPR013187">
    <property type="entry name" value="F-box-assoc_dom_typ3"/>
</dbReference>
<dbReference type="Pfam" id="PF08268">
    <property type="entry name" value="FBA_3"/>
    <property type="match status" value="1"/>
</dbReference>
<feature type="domain" description="F-box" evidence="1">
    <location>
        <begin position="30"/>
        <end position="69"/>
    </location>
</feature>
<organism evidence="3 4">
    <name type="scientific">Malus domestica</name>
    <name type="common">Apple</name>
    <name type="synonym">Pyrus malus</name>
    <dbReference type="NCBI Taxonomy" id="3750"/>
    <lineage>
        <taxon>Eukaryota</taxon>
        <taxon>Viridiplantae</taxon>
        <taxon>Streptophyta</taxon>
        <taxon>Embryophyta</taxon>
        <taxon>Tracheophyta</taxon>
        <taxon>Spermatophyta</taxon>
        <taxon>Magnoliopsida</taxon>
        <taxon>eudicotyledons</taxon>
        <taxon>Gunneridae</taxon>
        <taxon>Pentapetalae</taxon>
        <taxon>rosids</taxon>
        <taxon>fabids</taxon>
        <taxon>Rosales</taxon>
        <taxon>Rosaceae</taxon>
        <taxon>Amygdaloideae</taxon>
        <taxon>Maleae</taxon>
        <taxon>Malus</taxon>
    </lineage>
</organism>
<feature type="domain" description="F-box associated beta-propeller type 3" evidence="2">
    <location>
        <begin position="168"/>
        <end position="404"/>
    </location>
</feature>
<dbReference type="InterPro" id="IPR050796">
    <property type="entry name" value="SCF_F-box_component"/>
</dbReference>
<comment type="caution">
    <text evidence="3">The sequence shown here is derived from an EMBL/GenBank/DDBJ whole genome shotgun (WGS) entry which is preliminary data.</text>
</comment>
<dbReference type="InterPro" id="IPR017451">
    <property type="entry name" value="F-box-assoc_interact_dom"/>
</dbReference>
<keyword evidence="4" id="KW-1185">Reference proteome</keyword>
<dbReference type="InterPro" id="IPR036047">
    <property type="entry name" value="F-box-like_dom_sf"/>
</dbReference>
<dbReference type="Pfam" id="PF00646">
    <property type="entry name" value="F-box"/>
    <property type="match status" value="1"/>
</dbReference>
<dbReference type="InterPro" id="IPR011043">
    <property type="entry name" value="Gal_Oxase/kelch_b-propeller"/>
</dbReference>
<dbReference type="SUPFAM" id="SSF81383">
    <property type="entry name" value="F-box domain"/>
    <property type="match status" value="1"/>
</dbReference>
<dbReference type="EMBL" id="RDQH01000343">
    <property type="protein sequence ID" value="RXH68533.1"/>
    <property type="molecule type" value="Genomic_DNA"/>
</dbReference>
<protein>
    <recommendedName>
        <fullName evidence="5">F-box domain-containing protein</fullName>
    </recommendedName>
</protein>
<dbReference type="AlphaFoldDB" id="A0A498HI03"/>
<dbReference type="PANTHER" id="PTHR31672">
    <property type="entry name" value="BNACNNG10540D PROTEIN"/>
    <property type="match status" value="1"/>
</dbReference>
<evidence type="ECO:0000259" key="2">
    <source>
        <dbReference type="Pfam" id="PF08268"/>
    </source>
</evidence>
<accession>A0A498HI03</accession>
<dbReference type="Gene3D" id="1.20.1280.50">
    <property type="match status" value="1"/>
</dbReference>
<reference evidence="3 4" key="1">
    <citation type="submission" date="2018-10" db="EMBL/GenBank/DDBJ databases">
        <title>A high-quality apple genome assembly.</title>
        <authorList>
            <person name="Hu J."/>
        </authorList>
    </citation>
    <scope>NUCLEOTIDE SEQUENCE [LARGE SCALE GENOMIC DNA]</scope>
    <source>
        <strain evidence="4">cv. HFTH1</strain>
        <tissue evidence="3">Young leaf</tissue>
    </source>
</reference>
<dbReference type="InterPro" id="IPR001810">
    <property type="entry name" value="F-box_dom"/>
</dbReference>
<dbReference type="Proteomes" id="UP000290289">
    <property type="component" value="Chromosome 17"/>
</dbReference>
<evidence type="ECO:0000313" key="4">
    <source>
        <dbReference type="Proteomes" id="UP000290289"/>
    </source>
</evidence>
<proteinExistence type="predicted"/>
<dbReference type="CDD" id="cd22157">
    <property type="entry name" value="F-box_AtFBW1-like"/>
    <property type="match status" value="1"/>
</dbReference>
<dbReference type="NCBIfam" id="TIGR01640">
    <property type="entry name" value="F_box_assoc_1"/>
    <property type="match status" value="1"/>
</dbReference>
<sequence length="486" mass="54889">MKRKRKSAACDTQIQIGNMDDQIEEKGPFITDLPKPVFWNILLKLPTRSILICKCVCKTWRARISDPEFANLHFAQAEPCPLLSLLGPTPTRVPRTLYLVEPEDRSGFDLKDCACAATGNACDQSHVHMKLTKYKIPLRNDEEVINNNSDNGNVMPNGNRGTKRKTCIRIPPHHHKYNVVNSCNGLLLLSEPIHNDPAVVCNPVTGEFIDLPESSRPHQNIRIPVECGLGFSSETNEYKVIRIFEAEAGYCFKFAEIHTLGTGSWKSIGEVSETAGNLVSPTYAKGVLYWYESYGYRIRSFDLNTEKFKSVPSPPFPIKQFMYVGMGVLEGCLCLCDSYGDLITVWTLTDSGGKHRWTKVIAIDKDDSGRWPYGVYTAMKYYKSYGLFMFHSQTNSFFYYHPEKPSSYVYLKLCGFKANFQAISHVPSFILLKDILAGKDVEVLNINTRCAGLKLQGETRALSLKEEIAEFESDPFSSDNYCFSDE</sequence>
<dbReference type="SUPFAM" id="SSF50965">
    <property type="entry name" value="Galactose oxidase, central domain"/>
    <property type="match status" value="1"/>
</dbReference>
<name>A0A498HI03_MALDO</name>
<gene>
    <name evidence="3" type="ORF">DVH24_030866</name>
</gene>
<evidence type="ECO:0000313" key="3">
    <source>
        <dbReference type="EMBL" id="RXH68533.1"/>
    </source>
</evidence>